<dbReference type="InterPro" id="IPR003593">
    <property type="entry name" value="AAA+_ATPase"/>
</dbReference>
<dbReference type="SUPFAM" id="SSF52540">
    <property type="entry name" value="P-loop containing nucleoside triphosphate hydrolases"/>
    <property type="match status" value="2"/>
</dbReference>
<feature type="coiled-coil region" evidence="4">
    <location>
        <begin position="183"/>
        <end position="221"/>
    </location>
</feature>
<dbReference type="InterPro" id="IPR003439">
    <property type="entry name" value="ABC_transporter-like_ATP-bd"/>
</dbReference>
<organism evidence="6 7">
    <name type="scientific">Paenibacillus apiarius</name>
    <dbReference type="NCBI Taxonomy" id="46240"/>
    <lineage>
        <taxon>Bacteria</taxon>
        <taxon>Bacillati</taxon>
        <taxon>Bacillota</taxon>
        <taxon>Bacilli</taxon>
        <taxon>Bacillales</taxon>
        <taxon>Paenibacillaceae</taxon>
        <taxon>Paenibacillus</taxon>
    </lineage>
</organism>
<dbReference type="Pfam" id="PF00005">
    <property type="entry name" value="ABC_tran"/>
    <property type="match status" value="2"/>
</dbReference>
<dbReference type="RefSeq" id="WP_087435967.1">
    <property type="nucleotide sequence ID" value="NZ_JAMDLV010000002.1"/>
</dbReference>
<evidence type="ECO:0000313" key="6">
    <source>
        <dbReference type="EMBL" id="MCY9522397.1"/>
    </source>
</evidence>
<dbReference type="Pfam" id="PF12848">
    <property type="entry name" value="ABC_tran_Xtn"/>
    <property type="match status" value="1"/>
</dbReference>
<feature type="domain" description="ABC transporter" evidence="5">
    <location>
        <begin position="18"/>
        <end position="198"/>
    </location>
</feature>
<evidence type="ECO:0000256" key="1">
    <source>
        <dbReference type="ARBA" id="ARBA00022737"/>
    </source>
</evidence>
<dbReference type="InterPro" id="IPR027417">
    <property type="entry name" value="P-loop_NTPase"/>
</dbReference>
<accession>A0ABT4DYF9</accession>
<dbReference type="GO" id="GO:0005524">
    <property type="term" value="F:ATP binding"/>
    <property type="evidence" value="ECO:0007669"/>
    <property type="project" value="UniProtKB-KW"/>
</dbReference>
<evidence type="ECO:0000259" key="5">
    <source>
        <dbReference type="PROSITE" id="PS50893"/>
    </source>
</evidence>
<dbReference type="Gene3D" id="3.40.50.300">
    <property type="entry name" value="P-loop containing nucleotide triphosphate hydrolases"/>
    <property type="match status" value="3"/>
</dbReference>
<evidence type="ECO:0000313" key="7">
    <source>
        <dbReference type="Proteomes" id="UP001207626"/>
    </source>
</evidence>
<dbReference type="PANTHER" id="PTHR19211">
    <property type="entry name" value="ATP-BINDING TRANSPORT PROTEIN-RELATED"/>
    <property type="match status" value="1"/>
</dbReference>
<evidence type="ECO:0000256" key="3">
    <source>
        <dbReference type="ARBA" id="ARBA00022840"/>
    </source>
</evidence>
<gene>
    <name evidence="6" type="ORF">M5X09_22530</name>
</gene>
<protein>
    <submittedName>
        <fullName evidence="6">ATP-binding cassette domain-containing protein</fullName>
    </submittedName>
</protein>
<comment type="caution">
    <text evidence="6">The sequence shown here is derived from an EMBL/GenBank/DDBJ whole genome shotgun (WGS) entry which is preliminary data.</text>
</comment>
<keyword evidence="2" id="KW-0547">Nucleotide-binding</keyword>
<dbReference type="CDD" id="cd03221">
    <property type="entry name" value="ABCF_EF-3"/>
    <property type="match status" value="2"/>
</dbReference>
<dbReference type="EMBL" id="JAMDLW010000036">
    <property type="protein sequence ID" value="MCY9522397.1"/>
    <property type="molecule type" value="Genomic_DNA"/>
</dbReference>
<keyword evidence="1" id="KW-0677">Repeat</keyword>
<dbReference type="PANTHER" id="PTHR19211:SF100">
    <property type="entry name" value="RIBOSOME PROTECTION PROTEIN VMLR"/>
    <property type="match status" value="1"/>
</dbReference>
<proteinExistence type="predicted"/>
<evidence type="ECO:0000256" key="2">
    <source>
        <dbReference type="ARBA" id="ARBA00022741"/>
    </source>
</evidence>
<dbReference type="InterPro" id="IPR032781">
    <property type="entry name" value="ABC_tran_Xtn"/>
</dbReference>
<feature type="domain" description="ABC transporter" evidence="5">
    <location>
        <begin position="289"/>
        <end position="518"/>
    </location>
</feature>
<dbReference type="Proteomes" id="UP001207626">
    <property type="component" value="Unassembled WGS sequence"/>
</dbReference>
<keyword evidence="3 6" id="KW-0067">ATP-binding</keyword>
<dbReference type="PROSITE" id="PS50893">
    <property type="entry name" value="ABC_TRANSPORTER_2"/>
    <property type="match status" value="2"/>
</dbReference>
<keyword evidence="4" id="KW-0175">Coiled coil</keyword>
<sequence length="579" mass="65865">MNESYATKTLEVSGRLVMEACQLAAYVGDRRLFQLQDPLRIYAGERIGLIGANGAGKTTLLRIMAGMIEPDAGYVKSNVSSSFVPQLDDVREEEAEEATLSGGERTKRRLNEAMNGRAELLLLDEPTSHLDVEGLEWLEERLIDYTRNGTLLFISHDRTLLNRVATRIWEMENGAVHVYSGGYEDYRREKERLRTERQRAYENYVAERQRLQEAIAEKKAHARKVGKPRSKKGLTSKEIRSARPHFNRKQSKVEKTVKAMEKRLEQLKVVEQPFELAPVLFDANCHAPLRSKSAVEAQQLQLRVKERELVRDGAFRVRPQMRVALVGPNGAGKTTLLRRLMEAYEARGHGTEPQTETEAGVIRYAPSARIAYFDQKLYALNLQESVLDNVLKSSAYDQTSVRTVLARLRLRRDDALKPVWQLSGGEKVKTQLAKMFMSEANVLLLDEPTNYLDIDTREELERVLQAYPGTLIFATHDRALMDRTATHAIVFNNGQMDWLTIEALRERLRLNADGARSPASASTGDVPADSAPSLCAEERMKLDLEWADLLARLSSPRKDDKAEEMERRYAELLELRRRL</sequence>
<dbReference type="InterPro" id="IPR050611">
    <property type="entry name" value="ABCF"/>
</dbReference>
<reference evidence="6 7" key="1">
    <citation type="submission" date="2022-05" db="EMBL/GenBank/DDBJ databases">
        <title>Genome Sequencing of Bee-Associated Microbes.</title>
        <authorList>
            <person name="Dunlap C."/>
        </authorList>
    </citation>
    <scope>NUCLEOTIDE SEQUENCE [LARGE SCALE GENOMIC DNA]</scope>
    <source>
        <strain evidence="6 7">NRRL NRS-1438</strain>
    </source>
</reference>
<dbReference type="NCBIfam" id="NF000355">
    <property type="entry name" value="ribo_prot_ABC_F"/>
    <property type="match status" value="1"/>
</dbReference>
<evidence type="ECO:0000256" key="4">
    <source>
        <dbReference type="SAM" id="Coils"/>
    </source>
</evidence>
<dbReference type="SMART" id="SM00382">
    <property type="entry name" value="AAA"/>
    <property type="match status" value="2"/>
</dbReference>
<name>A0ABT4DYF9_9BACL</name>
<keyword evidence="7" id="KW-1185">Reference proteome</keyword>